<organism evidence="1 2">
    <name type="scientific">Tanacetum coccineum</name>
    <dbReference type="NCBI Taxonomy" id="301880"/>
    <lineage>
        <taxon>Eukaryota</taxon>
        <taxon>Viridiplantae</taxon>
        <taxon>Streptophyta</taxon>
        <taxon>Embryophyta</taxon>
        <taxon>Tracheophyta</taxon>
        <taxon>Spermatophyta</taxon>
        <taxon>Magnoliopsida</taxon>
        <taxon>eudicotyledons</taxon>
        <taxon>Gunneridae</taxon>
        <taxon>Pentapetalae</taxon>
        <taxon>asterids</taxon>
        <taxon>campanulids</taxon>
        <taxon>Asterales</taxon>
        <taxon>Asteraceae</taxon>
        <taxon>Asteroideae</taxon>
        <taxon>Anthemideae</taxon>
        <taxon>Anthemidinae</taxon>
        <taxon>Tanacetum</taxon>
    </lineage>
</organism>
<keyword evidence="2" id="KW-1185">Reference proteome</keyword>
<sequence>MSELMEDDTVEAIKRRAKWENDDYICRGHILNGMFDSLFDIYHNVESAKELWDSLESKYMAEDASSKKFLVSNFNKYRMVDSRPVMEQFDNNKILLTKDDPEVGGDRNEISIITVVRSSKSSIDRLGLKKRGRKIEGSLDDEISRRLRETQLQAQIRLTITHDLELGAIVFALRQRCWIELLSDYDYEFRYHPGKVNVVADALSQKERNRPLRVRALMMIVHNDLPKQILEAQKEAMKKKNVKA</sequence>
<dbReference type="Pfam" id="PF14223">
    <property type="entry name" value="Retrotran_gag_2"/>
    <property type="match status" value="1"/>
</dbReference>
<dbReference type="PANTHER" id="PTHR47592:SF29">
    <property type="entry name" value="ZINC FINGER, CCHC-TYPE"/>
    <property type="match status" value="1"/>
</dbReference>
<evidence type="ECO:0000313" key="1">
    <source>
        <dbReference type="EMBL" id="GJT00203.1"/>
    </source>
</evidence>
<dbReference type="EMBL" id="BQNB010012177">
    <property type="protein sequence ID" value="GJT00203.1"/>
    <property type="molecule type" value="Genomic_DNA"/>
</dbReference>
<gene>
    <name evidence="1" type="ORF">Tco_0821372</name>
</gene>
<dbReference type="Proteomes" id="UP001151760">
    <property type="component" value="Unassembled WGS sequence"/>
</dbReference>
<evidence type="ECO:0008006" key="3">
    <source>
        <dbReference type="Google" id="ProtNLM"/>
    </source>
</evidence>
<name>A0ABQ5AD28_9ASTR</name>
<proteinExistence type="predicted"/>
<reference evidence="1" key="2">
    <citation type="submission" date="2022-01" db="EMBL/GenBank/DDBJ databases">
        <authorList>
            <person name="Yamashiro T."/>
            <person name="Shiraishi A."/>
            <person name="Satake H."/>
            <person name="Nakayama K."/>
        </authorList>
    </citation>
    <scope>NUCLEOTIDE SEQUENCE</scope>
</reference>
<accession>A0ABQ5AD28</accession>
<reference evidence="1" key="1">
    <citation type="journal article" date="2022" name="Int. J. Mol. Sci.">
        <title>Draft Genome of Tanacetum Coccineum: Genomic Comparison of Closely Related Tanacetum-Family Plants.</title>
        <authorList>
            <person name="Yamashiro T."/>
            <person name="Shiraishi A."/>
            <person name="Nakayama K."/>
            <person name="Satake H."/>
        </authorList>
    </citation>
    <scope>NUCLEOTIDE SEQUENCE</scope>
</reference>
<comment type="caution">
    <text evidence="1">The sequence shown here is derived from an EMBL/GenBank/DDBJ whole genome shotgun (WGS) entry which is preliminary data.</text>
</comment>
<evidence type="ECO:0000313" key="2">
    <source>
        <dbReference type="Proteomes" id="UP001151760"/>
    </source>
</evidence>
<protein>
    <recommendedName>
        <fullName evidence="3">Reverse transcriptase domain-containing protein</fullName>
    </recommendedName>
</protein>
<dbReference type="PANTHER" id="PTHR47592">
    <property type="entry name" value="PBF68 PROTEIN"/>
    <property type="match status" value="1"/>
</dbReference>